<dbReference type="Pfam" id="PF07110">
    <property type="entry name" value="EthD"/>
    <property type="match status" value="1"/>
</dbReference>
<feature type="domain" description="EthD" evidence="2">
    <location>
        <begin position="21"/>
        <end position="117"/>
    </location>
</feature>
<organism evidence="3 4">
    <name type="scientific">Aspergillus sclerotialis</name>
    <dbReference type="NCBI Taxonomy" id="2070753"/>
    <lineage>
        <taxon>Eukaryota</taxon>
        <taxon>Fungi</taxon>
        <taxon>Dikarya</taxon>
        <taxon>Ascomycota</taxon>
        <taxon>Pezizomycotina</taxon>
        <taxon>Eurotiomycetes</taxon>
        <taxon>Eurotiomycetidae</taxon>
        <taxon>Eurotiales</taxon>
        <taxon>Aspergillaceae</taxon>
        <taxon>Aspergillus</taxon>
        <taxon>Aspergillus subgen. Polypaecilum</taxon>
    </lineage>
</organism>
<evidence type="ECO:0000259" key="2">
    <source>
        <dbReference type="Pfam" id="PF07110"/>
    </source>
</evidence>
<evidence type="ECO:0000313" key="4">
    <source>
        <dbReference type="Proteomes" id="UP000266188"/>
    </source>
</evidence>
<dbReference type="InterPro" id="IPR009799">
    <property type="entry name" value="EthD_dom"/>
</dbReference>
<evidence type="ECO:0000256" key="1">
    <source>
        <dbReference type="ARBA" id="ARBA00005986"/>
    </source>
</evidence>
<name>A0A3A2ZBJ4_9EURO</name>
<dbReference type="STRING" id="2070753.A0A3A2ZBJ4"/>
<dbReference type="AlphaFoldDB" id="A0A3A2ZBJ4"/>
<dbReference type="GO" id="GO:0016491">
    <property type="term" value="F:oxidoreductase activity"/>
    <property type="evidence" value="ECO:0007669"/>
    <property type="project" value="InterPro"/>
</dbReference>
<keyword evidence="4" id="KW-1185">Reference proteome</keyword>
<dbReference type="SUPFAM" id="SSF54909">
    <property type="entry name" value="Dimeric alpha+beta barrel"/>
    <property type="match status" value="1"/>
</dbReference>
<dbReference type="OrthoDB" id="3454835at2759"/>
<evidence type="ECO:0000313" key="3">
    <source>
        <dbReference type="EMBL" id="RJE19623.1"/>
    </source>
</evidence>
<protein>
    <recommendedName>
        <fullName evidence="2">EthD domain-containing protein</fullName>
    </recommendedName>
</protein>
<accession>A0A3A2ZBJ4</accession>
<sequence>MSENVEGRGPMLCLTMCAYRKAGLGEEEYRKYMTEVHAPRVRSMLVKYGIDKYSMAHNQNETRSLMGEIFDAQFANIADYDCIIQIQFRDVQQFVQLKEDPEYQKIIAPDHERFADTKRTK</sequence>
<proteinExistence type="inferred from homology"/>
<dbReference type="EMBL" id="MVGC01000386">
    <property type="protein sequence ID" value="RJE19623.1"/>
    <property type="molecule type" value="Genomic_DNA"/>
</dbReference>
<dbReference type="InterPro" id="IPR011008">
    <property type="entry name" value="Dimeric_a/b-barrel"/>
</dbReference>
<dbReference type="Proteomes" id="UP000266188">
    <property type="component" value="Unassembled WGS sequence"/>
</dbReference>
<comment type="caution">
    <text evidence="3">The sequence shown here is derived from an EMBL/GenBank/DDBJ whole genome shotgun (WGS) entry which is preliminary data.</text>
</comment>
<reference evidence="4" key="1">
    <citation type="submission" date="2017-02" db="EMBL/GenBank/DDBJ databases">
        <authorList>
            <person name="Tafer H."/>
            <person name="Lopandic K."/>
        </authorList>
    </citation>
    <scope>NUCLEOTIDE SEQUENCE [LARGE SCALE GENOMIC DNA]</scope>
    <source>
        <strain evidence="4">CBS 366.77</strain>
    </source>
</reference>
<dbReference type="Gene3D" id="3.30.70.100">
    <property type="match status" value="1"/>
</dbReference>
<comment type="similarity">
    <text evidence="1">Belongs to the tpcK family.</text>
</comment>
<gene>
    <name evidence="3" type="ORF">PHISCL_08041</name>
</gene>